<comment type="similarity">
    <text evidence="6">Belongs to the TALE/KNOX homeobox family.</text>
</comment>
<evidence type="ECO:0000256" key="6">
    <source>
        <dbReference type="PROSITE-ProRule" id="PRU00559"/>
    </source>
</evidence>
<dbReference type="PANTHER" id="PTHR11850">
    <property type="entry name" value="HOMEOBOX PROTEIN TRANSCRIPTION FACTORS"/>
    <property type="match status" value="1"/>
</dbReference>
<evidence type="ECO:0000256" key="5">
    <source>
        <dbReference type="PROSITE-ProRule" id="PRU00108"/>
    </source>
</evidence>
<dbReference type="GO" id="GO:0003677">
    <property type="term" value="F:DNA binding"/>
    <property type="evidence" value="ECO:0007669"/>
    <property type="project" value="UniProtKB-UniRule"/>
</dbReference>
<dbReference type="InterPro" id="IPR050224">
    <property type="entry name" value="TALE_homeobox"/>
</dbReference>
<dbReference type="Proteomes" id="UP000289340">
    <property type="component" value="Chromosome 9"/>
</dbReference>
<keyword evidence="3 5" id="KW-0371">Homeobox</keyword>
<keyword evidence="10" id="KW-1185">Reference proteome</keyword>
<dbReference type="Gene3D" id="1.10.10.60">
    <property type="entry name" value="Homeodomain-like"/>
    <property type="match status" value="1"/>
</dbReference>
<sequence>MGHSVLNANSKSIQPRTISTASFQTLKFVPFNIGIEFTWTTFAALARVSRINKSFLCSISCWTGLTSVSPGEGTGATMSDNEEDQAESNANLYEGGMDGADSLSFGPLVPTETERSLMERVRQELKHELKQGYKDKIVDIREEILRKRRAGKLPGDTTSLLKAWWQSHSKWPYPTEEDKARLVQETGLQLKQINNWFINQRKRNWHTNPSSSSGSKSKRKRWVSSFLVYFWIKVRRDQSSGAGESSNQSFM</sequence>
<dbReference type="EMBL" id="QZWG01000009">
    <property type="protein sequence ID" value="RZB91349.1"/>
    <property type="molecule type" value="Genomic_DNA"/>
</dbReference>
<dbReference type="FunFam" id="1.10.10.60:FF:000143">
    <property type="entry name" value="homeobox protein knotted-1-like 3 isoform X1"/>
    <property type="match status" value="1"/>
</dbReference>
<gene>
    <name evidence="9" type="ORF">D0Y65_023668</name>
</gene>
<evidence type="ECO:0000313" key="10">
    <source>
        <dbReference type="Proteomes" id="UP000289340"/>
    </source>
</evidence>
<dbReference type="SMART" id="SM00389">
    <property type="entry name" value="HOX"/>
    <property type="match status" value="1"/>
</dbReference>
<dbReference type="PROSITE" id="PS51213">
    <property type="entry name" value="ELK"/>
    <property type="match status" value="1"/>
</dbReference>
<dbReference type="Pfam" id="PF05920">
    <property type="entry name" value="Homeobox_KN"/>
    <property type="match status" value="1"/>
</dbReference>
<protein>
    <submittedName>
        <fullName evidence="9">Homeobox protein knotted-1-like 3 isoform A</fullName>
    </submittedName>
</protein>
<feature type="DNA-binding region" description="Homeobox; TALE-type" evidence="5">
    <location>
        <begin position="145"/>
        <end position="208"/>
    </location>
</feature>
<organism evidence="9 10">
    <name type="scientific">Glycine soja</name>
    <name type="common">Wild soybean</name>
    <dbReference type="NCBI Taxonomy" id="3848"/>
    <lineage>
        <taxon>Eukaryota</taxon>
        <taxon>Viridiplantae</taxon>
        <taxon>Streptophyta</taxon>
        <taxon>Embryophyta</taxon>
        <taxon>Tracheophyta</taxon>
        <taxon>Spermatophyta</taxon>
        <taxon>Magnoliopsida</taxon>
        <taxon>eudicotyledons</taxon>
        <taxon>Gunneridae</taxon>
        <taxon>Pentapetalae</taxon>
        <taxon>rosids</taxon>
        <taxon>fabids</taxon>
        <taxon>Fabales</taxon>
        <taxon>Fabaceae</taxon>
        <taxon>Papilionoideae</taxon>
        <taxon>50 kb inversion clade</taxon>
        <taxon>NPAAA clade</taxon>
        <taxon>indigoferoid/millettioid clade</taxon>
        <taxon>Phaseoleae</taxon>
        <taxon>Glycine</taxon>
        <taxon>Glycine subgen. Soja</taxon>
    </lineage>
</organism>
<evidence type="ECO:0000256" key="3">
    <source>
        <dbReference type="ARBA" id="ARBA00023155"/>
    </source>
</evidence>
<dbReference type="Pfam" id="PF03789">
    <property type="entry name" value="ELK"/>
    <property type="match status" value="1"/>
</dbReference>
<dbReference type="GO" id="GO:0006355">
    <property type="term" value="P:regulation of DNA-templated transcription"/>
    <property type="evidence" value="ECO:0007669"/>
    <property type="project" value="InterPro"/>
</dbReference>
<reference evidence="9 10" key="1">
    <citation type="submission" date="2018-09" db="EMBL/GenBank/DDBJ databases">
        <title>A high-quality reference genome of wild soybean provides a powerful tool to mine soybean genomes.</title>
        <authorList>
            <person name="Xie M."/>
            <person name="Chung C.Y.L."/>
            <person name="Li M.-W."/>
            <person name="Wong F.-L."/>
            <person name="Chan T.-F."/>
            <person name="Lam H.-M."/>
        </authorList>
    </citation>
    <scope>NUCLEOTIDE SEQUENCE [LARGE SCALE GENOMIC DNA]</scope>
    <source>
        <strain evidence="10">cv. W05</strain>
        <tissue evidence="9">Hypocotyl of etiolated seedlings</tissue>
    </source>
</reference>
<evidence type="ECO:0000313" key="9">
    <source>
        <dbReference type="EMBL" id="RZB91349.1"/>
    </source>
</evidence>
<name>A0A445IZ06_GLYSO</name>
<feature type="domain" description="ELK" evidence="8">
    <location>
        <begin position="124"/>
        <end position="144"/>
    </location>
</feature>
<dbReference type="CDD" id="cd00086">
    <property type="entry name" value="homeodomain"/>
    <property type="match status" value="1"/>
</dbReference>
<keyword evidence="2 5" id="KW-0238">DNA-binding</keyword>
<dbReference type="InterPro" id="IPR005539">
    <property type="entry name" value="ELK_dom"/>
</dbReference>
<evidence type="ECO:0000256" key="4">
    <source>
        <dbReference type="ARBA" id="ARBA00023242"/>
    </source>
</evidence>
<proteinExistence type="inferred from homology"/>
<feature type="domain" description="Homeobox" evidence="7">
    <location>
        <begin position="144"/>
        <end position="207"/>
    </location>
</feature>
<dbReference type="SMART" id="SM01188">
    <property type="entry name" value="ELK"/>
    <property type="match status" value="1"/>
</dbReference>
<dbReference type="InterPro" id="IPR009057">
    <property type="entry name" value="Homeodomain-like_sf"/>
</dbReference>
<dbReference type="PROSITE" id="PS50071">
    <property type="entry name" value="HOMEOBOX_2"/>
    <property type="match status" value="1"/>
</dbReference>
<evidence type="ECO:0000259" key="8">
    <source>
        <dbReference type="PROSITE" id="PS51213"/>
    </source>
</evidence>
<dbReference type="AlphaFoldDB" id="A0A445IZ06"/>
<keyword evidence="4 5" id="KW-0539">Nucleus</keyword>
<dbReference type="InterPro" id="IPR001356">
    <property type="entry name" value="HD"/>
</dbReference>
<evidence type="ECO:0000259" key="7">
    <source>
        <dbReference type="PROSITE" id="PS50071"/>
    </source>
</evidence>
<evidence type="ECO:0000256" key="1">
    <source>
        <dbReference type="ARBA" id="ARBA00004123"/>
    </source>
</evidence>
<comment type="subcellular location">
    <subcellularLocation>
        <location evidence="1 5">Nucleus</location>
    </subcellularLocation>
</comment>
<comment type="caution">
    <text evidence="9">The sequence shown here is derived from an EMBL/GenBank/DDBJ whole genome shotgun (WGS) entry which is preliminary data.</text>
</comment>
<dbReference type="GO" id="GO:0005634">
    <property type="term" value="C:nucleus"/>
    <property type="evidence" value="ECO:0007669"/>
    <property type="project" value="UniProtKB-SubCell"/>
</dbReference>
<accession>A0A445IZ06</accession>
<dbReference type="SUPFAM" id="SSF46689">
    <property type="entry name" value="Homeodomain-like"/>
    <property type="match status" value="1"/>
</dbReference>
<dbReference type="InterPro" id="IPR008422">
    <property type="entry name" value="KN_HD"/>
</dbReference>
<evidence type="ECO:0000256" key="2">
    <source>
        <dbReference type="ARBA" id="ARBA00023125"/>
    </source>
</evidence>